<dbReference type="Proteomes" id="UP000236726">
    <property type="component" value="Unassembled WGS sequence"/>
</dbReference>
<keyword evidence="2" id="KW-1185">Reference proteome</keyword>
<proteinExistence type="predicted"/>
<organism evidence="1 2">
    <name type="scientific">Lachnospira multipara</name>
    <dbReference type="NCBI Taxonomy" id="28051"/>
    <lineage>
        <taxon>Bacteria</taxon>
        <taxon>Bacillati</taxon>
        <taxon>Bacillota</taxon>
        <taxon>Clostridia</taxon>
        <taxon>Lachnospirales</taxon>
        <taxon>Lachnospiraceae</taxon>
        <taxon>Lachnospira</taxon>
    </lineage>
</organism>
<sequence length="278" mass="32372">MRNQKQNMITSYTSLYFEAKKRYTELLQIKSMKEKELEKAPPGKIHISKTKKGVQFYLRTHTEETTGKYISKADKSTIGRYLQKAYDEKITKLVNIEIDSLKKFLVKSENSISKIQNAYSNNPIEVKNYIKAIDMSDEDFANKWLSIPYKGKAISDYVPYFETRRKERVRSKSELNIANALLDFGVPYKYECPLHLKNGMTIYPDFTILDVKKRRVIYWEHRGMMDDKEYAKHAVNRLKLMMQEGLFIGENVIITEETGSTPLASNEIKAVISKYLGT</sequence>
<gene>
    <name evidence="1" type="ORF">SAMN05216537_105149</name>
</gene>
<dbReference type="Gene3D" id="3.40.91.30">
    <property type="match status" value="1"/>
</dbReference>
<evidence type="ECO:0000313" key="2">
    <source>
        <dbReference type="Proteomes" id="UP000236726"/>
    </source>
</evidence>
<dbReference type="STRING" id="1410661.GCA_000702205_00958"/>
<name>A0A1H5TVL5_9FIRM</name>
<accession>A0A1H5TVL5</accession>
<evidence type="ECO:0000313" key="1">
    <source>
        <dbReference type="EMBL" id="SEF66844.1"/>
    </source>
</evidence>
<dbReference type="AlphaFoldDB" id="A0A1H5TVL5"/>
<protein>
    <submittedName>
        <fullName evidence="1">Uncharacterized protein</fullName>
    </submittedName>
</protein>
<reference evidence="1 2" key="1">
    <citation type="submission" date="2016-10" db="EMBL/GenBank/DDBJ databases">
        <authorList>
            <person name="de Groot N.N."/>
        </authorList>
    </citation>
    <scope>NUCLEOTIDE SEQUENCE [LARGE SCALE GENOMIC DNA]</scope>
    <source>
        <strain evidence="1 2">D15d</strain>
    </source>
</reference>
<dbReference type="EMBL" id="FNUL01000005">
    <property type="protein sequence ID" value="SEF66844.1"/>
    <property type="molecule type" value="Genomic_DNA"/>
</dbReference>